<sequence>MKKSFLLAALLATAGLNVQAQTAAPAAKPAAQAGQVVPVAAEVTVLTATVDSIDAKNRSVVLKNEQGQLATMKVGKSVANFGKIKKGDIFVVEYAQAVAVGLVAAPKGTQPGISATRTVKVQDQANKKPFAEEIDTIYATAKIQSIDAKARTAVLSTPDGKTLKVKVDKAVLGLENFKTGDEVLVEYVQDVAVGFVAPAKK</sequence>
<keyword evidence="2" id="KW-1185">Reference proteome</keyword>
<dbReference type="RefSeq" id="WP_162048712.1">
    <property type="nucleotide sequence ID" value="NZ_AP019011.1"/>
</dbReference>
<dbReference type="Proteomes" id="UP000463961">
    <property type="component" value="Chromosome"/>
</dbReference>
<dbReference type="OrthoDB" id="9130497at2"/>
<evidence type="ECO:0000313" key="1">
    <source>
        <dbReference type="EMBL" id="BBU68369.1"/>
    </source>
</evidence>
<proteinExistence type="predicted"/>
<organism evidence="1 2">
    <name type="scientific">Fluviibacter phosphoraccumulans</name>
    <dbReference type="NCBI Taxonomy" id="1751046"/>
    <lineage>
        <taxon>Bacteria</taxon>
        <taxon>Pseudomonadati</taxon>
        <taxon>Pseudomonadota</taxon>
        <taxon>Betaproteobacteria</taxon>
        <taxon>Rhodocyclales</taxon>
        <taxon>Fluviibacteraceae</taxon>
        <taxon>Fluviibacter</taxon>
    </lineage>
</organism>
<protein>
    <submittedName>
        <fullName evidence="1">Uncharacterized protein</fullName>
    </submittedName>
</protein>
<dbReference type="AlphaFoldDB" id="A0A679IDK8"/>
<name>A0A679IDK8_9RHOO</name>
<reference evidence="2" key="1">
    <citation type="submission" date="2020-01" db="EMBL/GenBank/DDBJ databases">
        <title>Phosphoaccumulans saitamaens gen. nov., sp. nov., a polyphosphate accumulating bacterium isolated from surface river water.</title>
        <authorList>
            <person name="Watanabe K."/>
            <person name="Suda W."/>
        </authorList>
    </citation>
    <scope>NUCLEOTIDE SEQUENCE [LARGE SCALE GENOMIC DNA]</scope>
    <source>
        <strain evidence="2">ICHIAU1</strain>
    </source>
</reference>
<accession>A0A679IDK8</accession>
<evidence type="ECO:0000313" key="2">
    <source>
        <dbReference type="Proteomes" id="UP000463961"/>
    </source>
</evidence>
<dbReference type="EMBL" id="AP022345">
    <property type="protein sequence ID" value="BBU68369.1"/>
    <property type="molecule type" value="Genomic_DNA"/>
</dbReference>
<gene>
    <name evidence="1" type="ORF">ICHIAU1_06520</name>
</gene>